<feature type="region of interest" description="Disordered" evidence="2">
    <location>
        <begin position="487"/>
        <end position="509"/>
    </location>
</feature>
<proteinExistence type="predicted"/>
<dbReference type="KEGG" id="mis:MICPUN_62653"/>
<dbReference type="Gene3D" id="2.130.10.10">
    <property type="entry name" value="YVTN repeat-like/Quinoprotein amine dehydrogenase"/>
    <property type="match status" value="1"/>
</dbReference>
<dbReference type="Pfam" id="PF00400">
    <property type="entry name" value="WD40"/>
    <property type="match status" value="2"/>
</dbReference>
<accession>C1EEK2</accession>
<dbReference type="InParanoid" id="C1EEK2"/>
<dbReference type="PANTHER" id="PTHR22844">
    <property type="entry name" value="F-BOX AND WD40 DOMAIN PROTEIN"/>
    <property type="match status" value="1"/>
</dbReference>
<dbReference type="EMBL" id="CP001330">
    <property type="protein sequence ID" value="ACO66248.1"/>
    <property type="molecule type" value="Genomic_DNA"/>
</dbReference>
<dbReference type="InterPro" id="IPR001680">
    <property type="entry name" value="WD40_rpt"/>
</dbReference>
<feature type="compositionally biased region" description="Acidic residues" evidence="2">
    <location>
        <begin position="489"/>
        <end position="501"/>
    </location>
</feature>
<dbReference type="GeneID" id="8247716"/>
<dbReference type="RefSeq" id="XP_002504990.1">
    <property type="nucleotide sequence ID" value="XM_002504944.1"/>
</dbReference>
<keyword evidence="4" id="KW-1185">Reference proteome</keyword>
<evidence type="ECO:0000313" key="3">
    <source>
        <dbReference type="EMBL" id="ACO66248.1"/>
    </source>
</evidence>
<organism evidence="3 4">
    <name type="scientific">Micromonas commoda (strain RCC299 / NOUM17 / CCMP2709)</name>
    <name type="common">Picoplanktonic green alga</name>
    <dbReference type="NCBI Taxonomy" id="296587"/>
    <lineage>
        <taxon>Eukaryota</taxon>
        <taxon>Viridiplantae</taxon>
        <taxon>Chlorophyta</taxon>
        <taxon>Mamiellophyceae</taxon>
        <taxon>Mamiellales</taxon>
        <taxon>Mamiellaceae</taxon>
        <taxon>Micromonas</taxon>
    </lineage>
</organism>
<dbReference type="OMA" id="KPRMEDM"/>
<dbReference type="Proteomes" id="UP000002009">
    <property type="component" value="Chromosome 11"/>
</dbReference>
<dbReference type="PROSITE" id="PS50082">
    <property type="entry name" value="WD_REPEATS_2"/>
    <property type="match status" value="2"/>
</dbReference>
<dbReference type="STRING" id="296587.C1EEK2"/>
<dbReference type="PANTHER" id="PTHR22844:SF387">
    <property type="entry name" value="F3I6.5 PROTEIN"/>
    <property type="match status" value="1"/>
</dbReference>
<feature type="compositionally biased region" description="Basic and acidic residues" evidence="2">
    <location>
        <begin position="405"/>
        <end position="417"/>
    </location>
</feature>
<dbReference type="eggNOG" id="KOG4155">
    <property type="taxonomic scope" value="Eukaryota"/>
</dbReference>
<evidence type="ECO:0000256" key="2">
    <source>
        <dbReference type="SAM" id="MobiDB-lite"/>
    </source>
</evidence>
<sequence>MSHTWFVRLPPQLDDHSRIDDAALLAGLRGGVVAEKPITVVAEQRLDCARPDPNDHNHACAVERRGVFRSMRVGGRDGSGIERFQLHTESDDGELKPVSRSWRQFEFIPRQEGAFIFTQTGSPNLLFSTIPTKGSKTGSMVFLFGSCSAAVNSFAIDANGSVVVAGAQDGSLAVWKISDGKKVGAISGAHEGGVRAVTFLSPTCVVSAGADGTVRIWHVSGDPRLRMLHRMAAGDSPLTAIAAWAQEGVAHQFLAAGADDGTVYAWKAKAPVNVDGEMRWEPTTVSHHLQGKEVVELSFRGDGAALIAGACDERQLGAGEVRLFETEHWTLVASQPYSSHVVACMYSRSKLIVDLVLVCSAAGSPRLFEGRLVPAVSAPLRDRGLGSDMPPQPLGHGLPGPLTNRDGDGIRIVRSTDSDDENDPRDHPPPIPAKKMMDPTPEAPKPVLRPAFRRSGKYHVEPRATPSERATRLVAQMAADAMANAPVISDDDHDDDDDVENQGDPYDGLVGVEGAETILAKPTLMSSRPILHRSALIPFAVFDRDTELQHHMAPLGISGREEAAKVADTHVRAMAAANMNLAFPRNGRRFEGLAQIPKASVPTKAKRMVGKQLDPRWLAVRDIKPRMEDMWVAARREPQVCSTEGCSSSLLMPPSKGVEY</sequence>
<dbReference type="InterPro" id="IPR036322">
    <property type="entry name" value="WD40_repeat_dom_sf"/>
</dbReference>
<evidence type="ECO:0000313" key="4">
    <source>
        <dbReference type="Proteomes" id="UP000002009"/>
    </source>
</evidence>
<dbReference type="OrthoDB" id="552901at2759"/>
<dbReference type="InterPro" id="IPR045182">
    <property type="entry name" value="JINGUBANG-like"/>
</dbReference>
<name>C1EEK2_MICCC</name>
<dbReference type="SUPFAM" id="SSF50978">
    <property type="entry name" value="WD40 repeat-like"/>
    <property type="match status" value="1"/>
</dbReference>
<keyword evidence="1" id="KW-0853">WD repeat</keyword>
<dbReference type="SMART" id="SM00320">
    <property type="entry name" value="WD40"/>
    <property type="match status" value="3"/>
</dbReference>
<dbReference type="InterPro" id="IPR015943">
    <property type="entry name" value="WD40/YVTN_repeat-like_dom_sf"/>
</dbReference>
<protein>
    <submittedName>
        <fullName evidence="3">Uncharacterized protein</fullName>
    </submittedName>
</protein>
<feature type="region of interest" description="Disordered" evidence="2">
    <location>
        <begin position="383"/>
        <end position="448"/>
    </location>
</feature>
<feature type="repeat" description="WD" evidence="1">
    <location>
        <begin position="187"/>
        <end position="227"/>
    </location>
</feature>
<reference evidence="3 4" key="1">
    <citation type="journal article" date="2009" name="Science">
        <title>Green evolution and dynamic adaptations revealed by genomes of the marine picoeukaryotes Micromonas.</title>
        <authorList>
            <person name="Worden A.Z."/>
            <person name="Lee J.H."/>
            <person name="Mock T."/>
            <person name="Rouze P."/>
            <person name="Simmons M.P."/>
            <person name="Aerts A.L."/>
            <person name="Allen A.E."/>
            <person name="Cuvelier M.L."/>
            <person name="Derelle E."/>
            <person name="Everett M.V."/>
            <person name="Foulon E."/>
            <person name="Grimwood J."/>
            <person name="Gundlach H."/>
            <person name="Henrissat B."/>
            <person name="Napoli C."/>
            <person name="McDonald S.M."/>
            <person name="Parker M.S."/>
            <person name="Rombauts S."/>
            <person name="Salamov A."/>
            <person name="Von Dassow P."/>
            <person name="Badger J.H."/>
            <person name="Coutinho P.M."/>
            <person name="Demir E."/>
            <person name="Dubchak I."/>
            <person name="Gentemann C."/>
            <person name="Eikrem W."/>
            <person name="Gready J.E."/>
            <person name="John U."/>
            <person name="Lanier W."/>
            <person name="Lindquist E.A."/>
            <person name="Lucas S."/>
            <person name="Mayer K.F."/>
            <person name="Moreau H."/>
            <person name="Not F."/>
            <person name="Otillar R."/>
            <person name="Panaud O."/>
            <person name="Pangilinan J."/>
            <person name="Paulsen I."/>
            <person name="Piegu B."/>
            <person name="Poliakov A."/>
            <person name="Robbens S."/>
            <person name="Schmutz J."/>
            <person name="Toulza E."/>
            <person name="Wyss T."/>
            <person name="Zelensky A."/>
            <person name="Zhou K."/>
            <person name="Armbrust E.V."/>
            <person name="Bhattacharya D."/>
            <person name="Goodenough U.W."/>
            <person name="Van de Peer Y."/>
            <person name="Grigoriev I.V."/>
        </authorList>
    </citation>
    <scope>NUCLEOTIDE SEQUENCE [LARGE SCALE GENOMIC DNA]</scope>
    <source>
        <strain evidence="4">RCC299 / NOUM17</strain>
    </source>
</reference>
<evidence type="ECO:0000256" key="1">
    <source>
        <dbReference type="PROSITE-ProRule" id="PRU00221"/>
    </source>
</evidence>
<dbReference type="AlphaFoldDB" id="C1EEK2"/>
<gene>
    <name evidence="3" type="ORF">MICPUN_62653</name>
</gene>
<feature type="repeat" description="WD" evidence="1">
    <location>
        <begin position="144"/>
        <end position="185"/>
    </location>
</feature>